<dbReference type="InterPro" id="IPR037522">
    <property type="entry name" value="HD_GYP_dom"/>
</dbReference>
<dbReference type="InterPro" id="IPR003607">
    <property type="entry name" value="HD/PDEase_dom"/>
</dbReference>
<dbReference type="eggNOG" id="COG2206">
    <property type="taxonomic scope" value="Bacteria"/>
</dbReference>
<accession>A0A089MHX3</accession>
<dbReference type="GO" id="GO:0016787">
    <property type="term" value="F:hydrolase activity"/>
    <property type="evidence" value="ECO:0007669"/>
    <property type="project" value="UniProtKB-KW"/>
</dbReference>
<protein>
    <submittedName>
        <fullName evidence="2">Phosphohydrolase</fullName>
    </submittedName>
</protein>
<keyword evidence="2" id="KW-0378">Hydrolase</keyword>
<organism evidence="2 3">
    <name type="scientific">Paenibacillus graminis</name>
    <dbReference type="NCBI Taxonomy" id="189425"/>
    <lineage>
        <taxon>Bacteria</taxon>
        <taxon>Bacillati</taxon>
        <taxon>Bacillota</taxon>
        <taxon>Bacilli</taxon>
        <taxon>Bacillales</taxon>
        <taxon>Paenibacillaceae</taxon>
        <taxon>Paenibacillus</taxon>
    </lineage>
</organism>
<dbReference type="SMART" id="SM00471">
    <property type="entry name" value="HDc"/>
    <property type="match status" value="1"/>
</dbReference>
<name>A0A089MHX3_9BACL</name>
<dbReference type="STRING" id="189425.PGRAT_28655"/>
<gene>
    <name evidence="2" type="ORF">PGRAT_28655</name>
</gene>
<reference evidence="2 3" key="1">
    <citation type="submission" date="2014-08" db="EMBL/GenBank/DDBJ databases">
        <title>Comparative genomics of the Paenibacillus odorifer group.</title>
        <authorList>
            <person name="den Bakker H.C."/>
            <person name="Tsai Y.-C."/>
            <person name="Martin N."/>
            <person name="Korlach J."/>
            <person name="Wiedmann M."/>
        </authorList>
    </citation>
    <scope>NUCLEOTIDE SEQUENCE [LARGE SCALE GENOMIC DNA]</scope>
    <source>
        <strain evidence="2 3">DSM 15220</strain>
    </source>
</reference>
<dbReference type="AlphaFoldDB" id="A0A089MHX3"/>
<dbReference type="Gene3D" id="1.10.3210.10">
    <property type="entry name" value="Hypothetical protein af1432"/>
    <property type="match status" value="1"/>
</dbReference>
<feature type="domain" description="HD-GYP" evidence="1">
    <location>
        <begin position="96"/>
        <end position="292"/>
    </location>
</feature>
<evidence type="ECO:0000313" key="2">
    <source>
        <dbReference type="EMBL" id="AIQ71123.1"/>
    </source>
</evidence>
<dbReference type="OrthoDB" id="9759601at2"/>
<dbReference type="HOGENOM" id="CLU_000445_92_1_9"/>
<dbReference type="PROSITE" id="PS51832">
    <property type="entry name" value="HD_GYP"/>
    <property type="match status" value="1"/>
</dbReference>
<dbReference type="Pfam" id="PF13487">
    <property type="entry name" value="HD_5"/>
    <property type="match status" value="1"/>
</dbReference>
<evidence type="ECO:0000313" key="3">
    <source>
        <dbReference type="Proteomes" id="UP000029500"/>
    </source>
</evidence>
<dbReference type="EMBL" id="CP009287">
    <property type="protein sequence ID" value="AIQ71123.1"/>
    <property type="molecule type" value="Genomic_DNA"/>
</dbReference>
<dbReference type="SUPFAM" id="SSF109604">
    <property type="entry name" value="HD-domain/PDEase-like"/>
    <property type="match status" value="1"/>
</dbReference>
<dbReference type="KEGG" id="pgm:PGRAT_28655"/>
<dbReference type="PANTHER" id="PTHR43155">
    <property type="entry name" value="CYCLIC DI-GMP PHOSPHODIESTERASE PA4108-RELATED"/>
    <property type="match status" value="1"/>
</dbReference>
<keyword evidence="3" id="KW-1185">Reference proteome</keyword>
<dbReference type="Proteomes" id="UP000029500">
    <property type="component" value="Chromosome"/>
</dbReference>
<sequence>MERYLGKKIKNDLINTYGVTVIPANSILNAEHLELIRKQKINILDIIFAGEEGQAPSSKELAYNVVNVSKDLFESFRTSRKVPLADIRKEVVPVVQEISRQSDIFALFDAIQGKDDYTYQHNIGVGVLSTLIGRWMNMSEAELSVLSLAATLHDIGKLKIPSEILNKPGKLTPDEYELVKKHTILGYEMLKETTGANSHITLTALQHHERNDGRGYPLGLKEEQIDAYAKIVAVADIFHAMSSRRPYHEPVPFHIIVDQMRRGSFGALDPHIVSVFLENIVKRTVGREVILTDGRVGEIVYLNPHDIETPLVKVDDEYIDLSKLNTIKIKEISIE</sequence>
<dbReference type="PANTHER" id="PTHR43155:SF2">
    <property type="entry name" value="CYCLIC DI-GMP PHOSPHODIESTERASE PA4108"/>
    <property type="match status" value="1"/>
</dbReference>
<proteinExistence type="predicted"/>
<dbReference type="RefSeq" id="WP_025704452.1">
    <property type="nucleotide sequence ID" value="NZ_CP009287.1"/>
</dbReference>
<dbReference type="CDD" id="cd00077">
    <property type="entry name" value="HDc"/>
    <property type="match status" value="1"/>
</dbReference>
<evidence type="ECO:0000259" key="1">
    <source>
        <dbReference type="PROSITE" id="PS51832"/>
    </source>
</evidence>